<feature type="domain" description="PIPK" evidence="3">
    <location>
        <begin position="146"/>
        <end position="653"/>
    </location>
</feature>
<feature type="compositionally biased region" description="Polar residues" evidence="2">
    <location>
        <begin position="48"/>
        <end position="58"/>
    </location>
</feature>
<dbReference type="InterPro" id="IPR027484">
    <property type="entry name" value="PInositol-4-P-5-kinase_N"/>
</dbReference>
<dbReference type="GO" id="GO:0016308">
    <property type="term" value="F:1-phosphatidylinositol-4-phosphate 5-kinase activity"/>
    <property type="evidence" value="ECO:0007669"/>
    <property type="project" value="TreeGrafter"/>
</dbReference>
<feature type="compositionally biased region" description="Basic residues" evidence="2">
    <location>
        <begin position="123"/>
        <end position="134"/>
    </location>
</feature>
<feature type="compositionally biased region" description="Basic and acidic residues" evidence="2">
    <location>
        <begin position="25"/>
        <end position="38"/>
    </location>
</feature>
<dbReference type="AlphaFoldDB" id="A0A7S2RY06"/>
<evidence type="ECO:0000256" key="2">
    <source>
        <dbReference type="SAM" id="MobiDB-lite"/>
    </source>
</evidence>
<dbReference type="PROSITE" id="PS51455">
    <property type="entry name" value="PIPK"/>
    <property type="match status" value="1"/>
</dbReference>
<dbReference type="InterPro" id="IPR023610">
    <property type="entry name" value="PInositol-4/5-P-5/4-kinase"/>
</dbReference>
<evidence type="ECO:0000256" key="1">
    <source>
        <dbReference type="PROSITE-ProRule" id="PRU00781"/>
    </source>
</evidence>
<keyword evidence="1" id="KW-0418">Kinase</keyword>
<dbReference type="SMART" id="SM00330">
    <property type="entry name" value="PIPKc"/>
    <property type="match status" value="1"/>
</dbReference>
<dbReference type="Gene3D" id="3.30.810.10">
    <property type="entry name" value="2-Layer Sandwich"/>
    <property type="match status" value="2"/>
</dbReference>
<dbReference type="PANTHER" id="PTHR23086:SF8">
    <property type="entry name" value="PHOSPHATIDYLINOSITOL 5-PHOSPHATE 4-KINASE, ISOFORM A"/>
    <property type="match status" value="1"/>
</dbReference>
<keyword evidence="1" id="KW-0547">Nucleotide-binding</keyword>
<reference evidence="4" key="1">
    <citation type="submission" date="2021-01" db="EMBL/GenBank/DDBJ databases">
        <authorList>
            <person name="Corre E."/>
            <person name="Pelletier E."/>
            <person name="Niang G."/>
            <person name="Scheremetjew M."/>
            <person name="Finn R."/>
            <person name="Kale V."/>
            <person name="Holt S."/>
            <person name="Cochrane G."/>
            <person name="Meng A."/>
            <person name="Brown T."/>
            <person name="Cohen L."/>
        </authorList>
    </citation>
    <scope>NUCLEOTIDE SEQUENCE</scope>
    <source>
        <strain evidence="4">NY070348D</strain>
    </source>
</reference>
<evidence type="ECO:0000313" key="4">
    <source>
        <dbReference type="EMBL" id="CAD9682738.1"/>
    </source>
</evidence>
<keyword evidence="1" id="KW-0808">Transferase</keyword>
<feature type="compositionally biased region" description="Basic residues" evidence="2">
    <location>
        <begin position="441"/>
        <end position="453"/>
    </location>
</feature>
<feature type="region of interest" description="Disordered" evidence="2">
    <location>
        <begin position="112"/>
        <end position="137"/>
    </location>
</feature>
<dbReference type="Gene3D" id="3.30.800.10">
    <property type="entry name" value="Phosphatidylinositol Phosphate Kinase II Beta"/>
    <property type="match status" value="1"/>
</dbReference>
<feature type="compositionally biased region" description="Basic residues" evidence="2">
    <location>
        <begin position="62"/>
        <end position="80"/>
    </location>
</feature>
<dbReference type="PANTHER" id="PTHR23086">
    <property type="entry name" value="PHOSPHATIDYLINOSITOL-4-PHOSPHATE 5-KINASE"/>
    <property type="match status" value="1"/>
</dbReference>
<feature type="region of interest" description="Disordered" evidence="2">
    <location>
        <begin position="1"/>
        <end position="80"/>
    </location>
</feature>
<dbReference type="InterPro" id="IPR027483">
    <property type="entry name" value="PInositol-4-P-4/5-kinase_C_sf"/>
</dbReference>
<gene>
    <name evidence="4" type="ORF">QSP1433_LOCUS7813</name>
</gene>
<dbReference type="GO" id="GO:0005886">
    <property type="term" value="C:plasma membrane"/>
    <property type="evidence" value="ECO:0007669"/>
    <property type="project" value="TreeGrafter"/>
</dbReference>
<protein>
    <recommendedName>
        <fullName evidence="3">PIPK domain-containing protein</fullName>
    </recommendedName>
</protein>
<dbReference type="EMBL" id="HBHK01012437">
    <property type="protein sequence ID" value="CAD9682738.1"/>
    <property type="molecule type" value="Transcribed_RNA"/>
</dbReference>
<proteinExistence type="predicted"/>
<dbReference type="InterPro" id="IPR002498">
    <property type="entry name" value="PInositol-4-P-4/5-kinase_core"/>
</dbReference>
<dbReference type="SUPFAM" id="SSF56104">
    <property type="entry name" value="SAICAR synthase-like"/>
    <property type="match status" value="1"/>
</dbReference>
<keyword evidence="1" id="KW-0067">ATP-binding</keyword>
<dbReference type="GO" id="GO:0005524">
    <property type="term" value="F:ATP binding"/>
    <property type="evidence" value="ECO:0007669"/>
    <property type="project" value="UniProtKB-UniRule"/>
</dbReference>
<dbReference type="GO" id="GO:0046854">
    <property type="term" value="P:phosphatidylinositol phosphate biosynthetic process"/>
    <property type="evidence" value="ECO:0007669"/>
    <property type="project" value="TreeGrafter"/>
</dbReference>
<dbReference type="Pfam" id="PF01504">
    <property type="entry name" value="PIP5K"/>
    <property type="match status" value="1"/>
</dbReference>
<name>A0A7S2RY06_9STRA</name>
<organism evidence="4">
    <name type="scientific">Mucochytrium quahogii</name>
    <dbReference type="NCBI Taxonomy" id="96639"/>
    <lineage>
        <taxon>Eukaryota</taxon>
        <taxon>Sar</taxon>
        <taxon>Stramenopiles</taxon>
        <taxon>Bigyra</taxon>
        <taxon>Labyrinthulomycetes</taxon>
        <taxon>Thraustochytrida</taxon>
        <taxon>Thraustochytriidae</taxon>
        <taxon>Mucochytrium</taxon>
    </lineage>
</organism>
<feature type="region of interest" description="Disordered" evidence="2">
    <location>
        <begin position="416"/>
        <end position="488"/>
    </location>
</feature>
<feature type="compositionally biased region" description="Polar residues" evidence="2">
    <location>
        <begin position="416"/>
        <end position="429"/>
    </location>
</feature>
<evidence type="ECO:0000259" key="3">
    <source>
        <dbReference type="PROSITE" id="PS51455"/>
    </source>
</evidence>
<feature type="compositionally biased region" description="Basic and acidic residues" evidence="2">
    <location>
        <begin position="467"/>
        <end position="482"/>
    </location>
</feature>
<accession>A0A7S2RY06</accession>
<sequence length="654" mass="73872">MRVGSNPPELCRSPPVGSGTLAPPESRKISFDNSKPDDQIADDISVKETGSSFVSGSSRPGGHARRYSHRHQGRHQGTHLKTRVLRRTVSDPIGLLDSRDVIGINPIHNDVKTGVGQVGSLGKSKHKKSRKKKKGEITQEHEQYVITYCMMLGIRFSVSRQSPVKTNVKEVGVDSTRRRLTIDEFMHVDKLDFDPSGSPKTPAHRCSRFKFKDYAPEVFRQLRTSYGINDMDYMLSLCGKYNFIEFVSNSKSGQFFFYSNDGQYLIKTQSKSESKFLRQILPRYYMYMLDNPDTLVVRVCGMHRVKLAHLRDDMHFVILKSVYSNAASKKIHTVYDLKGSTIGRIARPGEAVFKDLDLINNKQVFKLGPLKAKFLEQLEKDAMFLAKLHIMDYSLLVGIHNKLAPSLAKSIDKLTGQSSRTLAQQSSIRRMSAEAASPRNGRMRNNKAPRKFHSVSLDDASHQNAKANEHIEPGSSDTENHNGAEVVPDTSLGKRKVNHVRFSAVEETIQPAPSQHIHTCKNGTNDTAYCFACCKTLESSQGFPEGTRHLQTRTERHRALNLDDMDAYYSDEDEEEAPVQSQMFSPVEAVNENGKPATEIYYFGVIDILQLYNSKKRAETAFKTIVERSTSRISSISPNRYAKRFVEFIRKHVE</sequence>